<organism evidence="1 2">
    <name type="scientific">Pseudomonas monteilii</name>
    <dbReference type="NCBI Taxonomy" id="76759"/>
    <lineage>
        <taxon>Bacteria</taxon>
        <taxon>Pseudomonadati</taxon>
        <taxon>Pseudomonadota</taxon>
        <taxon>Gammaproteobacteria</taxon>
        <taxon>Pseudomonadales</taxon>
        <taxon>Pseudomonadaceae</taxon>
        <taxon>Pseudomonas</taxon>
    </lineage>
</organism>
<reference evidence="1 2" key="1">
    <citation type="submission" date="2018-08" db="EMBL/GenBank/DDBJ databases">
        <title>Draft genome sequence of the cyanotroph, Pseudomonas monteilii BCN3.</title>
        <authorList>
            <person name="Jones L.B."/>
            <person name="Kunz D.A."/>
        </authorList>
    </citation>
    <scope>NUCLEOTIDE SEQUENCE [LARGE SCALE GENOMIC DNA]</scope>
    <source>
        <strain evidence="1 2">BCN3</strain>
    </source>
</reference>
<dbReference type="Proteomes" id="UP000265875">
    <property type="component" value="Unassembled WGS sequence"/>
</dbReference>
<evidence type="ECO:0000313" key="2">
    <source>
        <dbReference type="Proteomes" id="UP000265875"/>
    </source>
</evidence>
<proteinExistence type="predicted"/>
<accession>A0A399M5J8</accession>
<name>A0A399M5J8_9PSED</name>
<gene>
    <name evidence="1" type="ORF">D0894_15540</name>
</gene>
<comment type="caution">
    <text evidence="1">The sequence shown here is derived from an EMBL/GenBank/DDBJ whole genome shotgun (WGS) entry which is preliminary data.</text>
</comment>
<evidence type="ECO:0000313" key="1">
    <source>
        <dbReference type="EMBL" id="RII76579.1"/>
    </source>
</evidence>
<protein>
    <submittedName>
        <fullName evidence="1">Uncharacterized protein</fullName>
    </submittedName>
</protein>
<dbReference type="EMBL" id="QWLL01000035">
    <property type="protein sequence ID" value="RII76579.1"/>
    <property type="molecule type" value="Genomic_DNA"/>
</dbReference>
<sequence length="69" mass="7702">MIMPDDPVVRAAIAAIRRYHLAQETGLSETAVERLSLEAEQHFQSTNDYQLAALGHQPLTRHLTCSIQS</sequence>
<dbReference type="AlphaFoldDB" id="A0A399M5J8"/>